<evidence type="ECO:0000256" key="3">
    <source>
        <dbReference type="ARBA" id="ARBA00022833"/>
    </source>
</evidence>
<sequence length="299" mass="33867">MAQINNSDDIESRHGKSSKIELVDAVGTEYEKQVWLRQLTRTEGCFESPIDISITKSKEIDLPPLEWSNFGAPPKKNKITNTGQTIVIFSAKWGQERPYIAKGPFIGKYVFSNWHLHWGSNDMVGSEHSIDGVKYPAEMHVVTFKSSYLTQEAALKEQDGCATLVYLFKLQDAPNPAFQIIVDALLNVPKAGTSTKIDPMILTTFIRIFTSDYFMYWGSVSTEKCVHYILWLITRIPIGVSSDQIDALRFIFDEKGDPLTRNYRDVRTVSERSVFHVSPSASKYSTLLPIPAHNYNNTM</sequence>
<evidence type="ECO:0000259" key="5">
    <source>
        <dbReference type="PROSITE" id="PS51144"/>
    </source>
</evidence>
<dbReference type="AlphaFoldDB" id="A0A9N9SL41"/>
<accession>A0A9N9SL41</accession>
<dbReference type="EMBL" id="OU896713">
    <property type="protein sequence ID" value="CAG9823813.1"/>
    <property type="molecule type" value="Genomic_DNA"/>
</dbReference>
<comment type="function">
    <text evidence="4">Reversible hydration of carbon dioxide.</text>
</comment>
<comment type="catalytic activity">
    <reaction evidence="4">
        <text>hydrogencarbonate + H(+) = CO2 + H2O</text>
        <dbReference type="Rhea" id="RHEA:10748"/>
        <dbReference type="ChEBI" id="CHEBI:15377"/>
        <dbReference type="ChEBI" id="CHEBI:15378"/>
        <dbReference type="ChEBI" id="CHEBI:16526"/>
        <dbReference type="ChEBI" id="CHEBI:17544"/>
        <dbReference type="EC" id="4.2.1.1"/>
    </reaction>
</comment>
<dbReference type="EC" id="4.2.1.1" evidence="4"/>
<evidence type="ECO:0000256" key="2">
    <source>
        <dbReference type="ARBA" id="ARBA00022723"/>
    </source>
</evidence>
<feature type="domain" description="Alpha-carbonic anhydrase" evidence="5">
    <location>
        <begin position="26"/>
        <end position="278"/>
    </location>
</feature>
<dbReference type="InterPro" id="IPR018338">
    <property type="entry name" value="Carbonic_anhydrase_a-class_CS"/>
</dbReference>
<dbReference type="GO" id="GO:0005737">
    <property type="term" value="C:cytoplasm"/>
    <property type="evidence" value="ECO:0007669"/>
    <property type="project" value="TreeGrafter"/>
</dbReference>
<dbReference type="OrthoDB" id="429145at2759"/>
<dbReference type="Pfam" id="PF00194">
    <property type="entry name" value="Carb_anhydrase"/>
    <property type="match status" value="1"/>
</dbReference>
<name>A0A9N9SL41_PHACE</name>
<dbReference type="Gene3D" id="3.10.200.10">
    <property type="entry name" value="Alpha carbonic anhydrase"/>
    <property type="match status" value="1"/>
</dbReference>
<reference evidence="6" key="2">
    <citation type="submission" date="2022-10" db="EMBL/GenBank/DDBJ databases">
        <authorList>
            <consortium name="ENA_rothamsted_submissions"/>
            <consortium name="culmorum"/>
            <person name="King R."/>
        </authorList>
    </citation>
    <scope>NUCLEOTIDE SEQUENCE</scope>
</reference>
<dbReference type="PANTHER" id="PTHR18952:SF233">
    <property type="entry name" value="CARBONIC ANHYDRASE 14"/>
    <property type="match status" value="1"/>
</dbReference>
<dbReference type="GO" id="GO:0008270">
    <property type="term" value="F:zinc ion binding"/>
    <property type="evidence" value="ECO:0007669"/>
    <property type="project" value="UniProtKB-UniRule"/>
</dbReference>
<reference evidence="6" key="1">
    <citation type="submission" date="2022-01" db="EMBL/GenBank/DDBJ databases">
        <authorList>
            <person name="King R."/>
        </authorList>
    </citation>
    <scope>NUCLEOTIDE SEQUENCE</scope>
</reference>
<comment type="similarity">
    <text evidence="1 4">Belongs to the alpha-carbonic anhydrase family.</text>
</comment>
<dbReference type="GO" id="GO:0004089">
    <property type="term" value="F:carbonate dehydratase activity"/>
    <property type="evidence" value="ECO:0007669"/>
    <property type="project" value="UniProtKB-UniRule"/>
</dbReference>
<organism evidence="6 7">
    <name type="scientific">Phaedon cochleariae</name>
    <name type="common">Mustard beetle</name>
    <dbReference type="NCBI Taxonomy" id="80249"/>
    <lineage>
        <taxon>Eukaryota</taxon>
        <taxon>Metazoa</taxon>
        <taxon>Ecdysozoa</taxon>
        <taxon>Arthropoda</taxon>
        <taxon>Hexapoda</taxon>
        <taxon>Insecta</taxon>
        <taxon>Pterygota</taxon>
        <taxon>Neoptera</taxon>
        <taxon>Endopterygota</taxon>
        <taxon>Coleoptera</taxon>
        <taxon>Polyphaga</taxon>
        <taxon>Cucujiformia</taxon>
        <taxon>Chrysomeloidea</taxon>
        <taxon>Chrysomelidae</taxon>
        <taxon>Chrysomelinae</taxon>
        <taxon>Chrysomelini</taxon>
        <taxon>Phaedon</taxon>
    </lineage>
</organism>
<dbReference type="InterPro" id="IPR001148">
    <property type="entry name" value="CA_dom"/>
</dbReference>
<evidence type="ECO:0000313" key="6">
    <source>
        <dbReference type="EMBL" id="CAG9823813.1"/>
    </source>
</evidence>
<dbReference type="InterPro" id="IPR023561">
    <property type="entry name" value="Carbonic_anhydrase_a-class"/>
</dbReference>
<keyword evidence="7" id="KW-1185">Reference proteome</keyword>
<dbReference type="SMART" id="SM01057">
    <property type="entry name" value="Carb_anhydrase"/>
    <property type="match status" value="1"/>
</dbReference>
<dbReference type="InterPro" id="IPR036398">
    <property type="entry name" value="CA_dom_sf"/>
</dbReference>
<dbReference type="PROSITE" id="PS51144">
    <property type="entry name" value="ALPHA_CA_2"/>
    <property type="match status" value="1"/>
</dbReference>
<protein>
    <recommendedName>
        <fullName evidence="4">Carbonic anhydrase</fullName>
        <ecNumber evidence="4">4.2.1.1</ecNumber>
    </recommendedName>
</protein>
<dbReference type="PANTHER" id="PTHR18952">
    <property type="entry name" value="CARBONIC ANHYDRASE"/>
    <property type="match status" value="1"/>
</dbReference>
<dbReference type="PROSITE" id="PS00162">
    <property type="entry name" value="ALPHA_CA_1"/>
    <property type="match status" value="1"/>
</dbReference>
<dbReference type="SUPFAM" id="SSF51069">
    <property type="entry name" value="Carbonic anhydrase"/>
    <property type="match status" value="1"/>
</dbReference>
<keyword evidence="3 4" id="KW-0862">Zinc</keyword>
<keyword evidence="2 4" id="KW-0479">Metal-binding</keyword>
<keyword evidence="4" id="KW-0456">Lyase</keyword>
<evidence type="ECO:0000256" key="4">
    <source>
        <dbReference type="RuleBase" id="RU367011"/>
    </source>
</evidence>
<evidence type="ECO:0000313" key="7">
    <source>
        <dbReference type="Proteomes" id="UP001153737"/>
    </source>
</evidence>
<evidence type="ECO:0000256" key="1">
    <source>
        <dbReference type="ARBA" id="ARBA00010718"/>
    </source>
</evidence>
<comment type="cofactor">
    <cofactor evidence="4">
        <name>Zn(2+)</name>
        <dbReference type="ChEBI" id="CHEBI:29105"/>
    </cofactor>
</comment>
<dbReference type="Proteomes" id="UP001153737">
    <property type="component" value="Chromosome 7"/>
</dbReference>
<proteinExistence type="inferred from homology"/>
<gene>
    <name evidence="6" type="ORF">PHAECO_LOCUS11481</name>
</gene>